<dbReference type="SUPFAM" id="SSF50814">
    <property type="entry name" value="Lipocalins"/>
    <property type="match status" value="1"/>
</dbReference>
<evidence type="ECO:0000313" key="8">
    <source>
        <dbReference type="Proteomes" id="UP000002280"/>
    </source>
</evidence>
<evidence type="ECO:0000313" key="7">
    <source>
        <dbReference type="Ensembl" id="ENSMODP00000038606.2"/>
    </source>
</evidence>
<evidence type="ECO:0000259" key="6">
    <source>
        <dbReference type="Pfam" id="PF00061"/>
    </source>
</evidence>
<dbReference type="Bgee" id="ENSMODG00000025759">
    <property type="expression patterns" value="Expressed in spinal cord"/>
</dbReference>
<dbReference type="InterPro" id="IPR002450">
    <property type="entry name" value="von_Ebner_gland"/>
</dbReference>
<reference evidence="7 8" key="1">
    <citation type="journal article" date="2007" name="Nature">
        <title>Genome of the marsupial Monodelphis domestica reveals innovation in non-coding sequences.</title>
        <authorList>
            <person name="Mikkelsen T.S."/>
            <person name="Wakefield M.J."/>
            <person name="Aken B."/>
            <person name="Amemiya C.T."/>
            <person name="Chang J.L."/>
            <person name="Duke S."/>
            <person name="Garber M."/>
            <person name="Gentles A.J."/>
            <person name="Goodstadt L."/>
            <person name="Heger A."/>
            <person name="Jurka J."/>
            <person name="Kamal M."/>
            <person name="Mauceli E."/>
            <person name="Searle S.M."/>
            <person name="Sharpe T."/>
            <person name="Baker M.L."/>
            <person name="Batzer M.A."/>
            <person name="Benos P.V."/>
            <person name="Belov K."/>
            <person name="Clamp M."/>
            <person name="Cook A."/>
            <person name="Cuff J."/>
            <person name="Das R."/>
            <person name="Davidow L."/>
            <person name="Deakin J.E."/>
            <person name="Fazzari M.J."/>
            <person name="Glass J.L."/>
            <person name="Grabherr M."/>
            <person name="Greally J.M."/>
            <person name="Gu W."/>
            <person name="Hore T.A."/>
            <person name="Huttley G.A."/>
            <person name="Kleber M."/>
            <person name="Jirtle R.L."/>
            <person name="Koina E."/>
            <person name="Lee J.T."/>
            <person name="Mahony S."/>
            <person name="Marra M.A."/>
            <person name="Miller R.D."/>
            <person name="Nicholls R.D."/>
            <person name="Oda M."/>
            <person name="Papenfuss A.T."/>
            <person name="Parra Z.E."/>
            <person name="Pollock D.D."/>
            <person name="Ray D.A."/>
            <person name="Schein J.E."/>
            <person name="Speed T.P."/>
            <person name="Thompson K."/>
            <person name="VandeBerg J.L."/>
            <person name="Wade C.M."/>
            <person name="Walker J.A."/>
            <person name="Waters P.D."/>
            <person name="Webber C."/>
            <person name="Weidman J.R."/>
            <person name="Xie X."/>
            <person name="Zody M.C."/>
            <person name="Baldwin J."/>
            <person name="Abdouelleil A."/>
            <person name="Abdulkadir J."/>
            <person name="Abebe A."/>
            <person name="Abera B."/>
            <person name="Abreu J."/>
            <person name="Acer S.C."/>
            <person name="Aftuck L."/>
            <person name="Alexander A."/>
            <person name="An P."/>
            <person name="Anderson E."/>
            <person name="Anderson S."/>
            <person name="Arachi H."/>
            <person name="Azer M."/>
            <person name="Bachantsang P."/>
            <person name="Barry A."/>
            <person name="Bayul T."/>
            <person name="Berlin A."/>
            <person name="Bessette D."/>
            <person name="Bloom T."/>
            <person name="Bloom T."/>
            <person name="Boguslavskiy L."/>
            <person name="Bonnet C."/>
            <person name="Boukhgalter B."/>
            <person name="Bourzgui I."/>
            <person name="Brown A."/>
            <person name="Cahill P."/>
            <person name="Channer S."/>
            <person name="Cheshatsang Y."/>
            <person name="Chuda L."/>
            <person name="Citroen M."/>
            <person name="Collymore A."/>
            <person name="Cooke P."/>
            <person name="Costello M."/>
            <person name="D'Aco K."/>
            <person name="Daza R."/>
            <person name="De Haan G."/>
            <person name="DeGray S."/>
            <person name="DeMaso C."/>
            <person name="Dhargay N."/>
            <person name="Dooley K."/>
            <person name="Dooley E."/>
            <person name="Doricent M."/>
            <person name="Dorje P."/>
            <person name="Dorjee K."/>
            <person name="Dupes A."/>
            <person name="Elong R."/>
            <person name="Falk J."/>
            <person name="Farina A."/>
            <person name="Faro S."/>
            <person name="Ferguson D."/>
            <person name="Fisher S."/>
            <person name="Foley C.D."/>
            <person name="Franke A."/>
            <person name="Friedrich D."/>
            <person name="Gadbois L."/>
            <person name="Gearin G."/>
            <person name="Gearin C.R."/>
            <person name="Giannoukos G."/>
            <person name="Goode T."/>
            <person name="Graham J."/>
            <person name="Grandbois E."/>
            <person name="Grewal S."/>
            <person name="Gyaltsen K."/>
            <person name="Hafez N."/>
            <person name="Hagos B."/>
            <person name="Hall J."/>
            <person name="Henson C."/>
            <person name="Hollinger A."/>
            <person name="Honan T."/>
            <person name="Huard M.D."/>
            <person name="Hughes L."/>
            <person name="Hurhula B."/>
            <person name="Husby M.E."/>
            <person name="Kamat A."/>
            <person name="Kanga B."/>
            <person name="Kashin S."/>
            <person name="Khazanovich D."/>
            <person name="Kisner P."/>
            <person name="Lance K."/>
            <person name="Lara M."/>
            <person name="Lee W."/>
            <person name="Lennon N."/>
            <person name="Letendre F."/>
            <person name="LeVine R."/>
            <person name="Lipovsky A."/>
            <person name="Liu X."/>
            <person name="Liu J."/>
            <person name="Liu S."/>
            <person name="Lokyitsang T."/>
            <person name="Lokyitsang Y."/>
            <person name="Lubonja R."/>
            <person name="Lui A."/>
            <person name="MacDonald P."/>
            <person name="Magnisalis V."/>
            <person name="Maru K."/>
            <person name="Matthews C."/>
            <person name="McCusker W."/>
            <person name="McDonough S."/>
            <person name="Mehta T."/>
            <person name="Meldrim J."/>
            <person name="Meneus L."/>
            <person name="Mihai O."/>
            <person name="Mihalev A."/>
            <person name="Mihova T."/>
            <person name="Mittelman R."/>
            <person name="Mlenga V."/>
            <person name="Montmayeur A."/>
            <person name="Mulrain L."/>
            <person name="Navidi A."/>
            <person name="Naylor J."/>
            <person name="Negash T."/>
            <person name="Nguyen T."/>
            <person name="Nguyen N."/>
            <person name="Nicol R."/>
            <person name="Norbu C."/>
            <person name="Norbu N."/>
            <person name="Novod N."/>
            <person name="O'Neill B."/>
            <person name="Osman S."/>
            <person name="Markiewicz E."/>
            <person name="Oyono O.L."/>
            <person name="Patti C."/>
            <person name="Phunkhang P."/>
            <person name="Pierre F."/>
            <person name="Priest M."/>
            <person name="Raghuraman S."/>
            <person name="Rege F."/>
            <person name="Reyes R."/>
            <person name="Rise C."/>
            <person name="Rogov P."/>
            <person name="Ross K."/>
            <person name="Ryan E."/>
            <person name="Settipalli S."/>
            <person name="Shea T."/>
            <person name="Sherpa N."/>
            <person name="Shi L."/>
            <person name="Shih D."/>
            <person name="Sparrow T."/>
            <person name="Spaulding J."/>
            <person name="Stalker J."/>
            <person name="Stange-Thomann N."/>
            <person name="Stavropoulos S."/>
            <person name="Stone C."/>
            <person name="Strader C."/>
            <person name="Tesfaye S."/>
            <person name="Thomson T."/>
            <person name="Thoulutsang Y."/>
            <person name="Thoulutsang D."/>
            <person name="Topham K."/>
            <person name="Topping I."/>
            <person name="Tsamla T."/>
            <person name="Vassiliev H."/>
            <person name="Vo A."/>
            <person name="Wangchuk T."/>
            <person name="Wangdi T."/>
            <person name="Weiand M."/>
            <person name="Wilkinson J."/>
            <person name="Wilson A."/>
            <person name="Yadav S."/>
            <person name="Young G."/>
            <person name="Yu Q."/>
            <person name="Zembek L."/>
            <person name="Zhong D."/>
            <person name="Zimmer A."/>
            <person name="Zwirko Z."/>
            <person name="Jaffe D.B."/>
            <person name="Alvarez P."/>
            <person name="Brockman W."/>
            <person name="Butler J."/>
            <person name="Chin C."/>
            <person name="Gnerre S."/>
            <person name="MacCallum I."/>
            <person name="Graves J.A."/>
            <person name="Ponting C.P."/>
            <person name="Breen M."/>
            <person name="Samollow P.B."/>
            <person name="Lander E.S."/>
            <person name="Lindblad-Toh K."/>
        </authorList>
    </citation>
    <scope>NUCLEOTIDE SEQUENCE [LARGE SCALE GENOMIC DNA]</scope>
</reference>
<proteinExistence type="inferred from homology"/>
<dbReference type="AlphaFoldDB" id="F7G3L0"/>
<dbReference type="PANTHER" id="PTHR11430:SF124">
    <property type="entry name" value="LIPOCALIN 1-LIKE PROTEIN 1-RELATED"/>
    <property type="match status" value="1"/>
</dbReference>
<accession>F7G3L0</accession>
<dbReference type="InterPro" id="IPR000566">
    <property type="entry name" value="Lipocln_cytosolic_FA-bd_dom"/>
</dbReference>
<feature type="domain" description="Lipocalin/cytosolic fatty-acid binding" evidence="6">
    <location>
        <begin position="8"/>
        <end position="131"/>
    </location>
</feature>
<evidence type="ECO:0000256" key="3">
    <source>
        <dbReference type="ARBA" id="ARBA00022525"/>
    </source>
</evidence>
<dbReference type="Proteomes" id="UP000002280">
    <property type="component" value="Chromosome 1"/>
</dbReference>
<keyword evidence="5" id="KW-0494">Milk protein</keyword>
<dbReference type="InterPro" id="IPR012674">
    <property type="entry name" value="Calycin"/>
</dbReference>
<evidence type="ECO:0000256" key="4">
    <source>
        <dbReference type="ARBA" id="ARBA00022729"/>
    </source>
</evidence>
<reference evidence="7" key="3">
    <citation type="submission" date="2025-09" db="UniProtKB">
        <authorList>
            <consortium name="Ensembl"/>
        </authorList>
    </citation>
    <scope>IDENTIFICATION</scope>
</reference>
<evidence type="ECO:0000256" key="1">
    <source>
        <dbReference type="ARBA" id="ARBA00004613"/>
    </source>
</evidence>
<keyword evidence="8" id="KW-1185">Reference proteome</keyword>
<organism evidence="7 8">
    <name type="scientific">Monodelphis domestica</name>
    <name type="common">Gray short-tailed opossum</name>
    <dbReference type="NCBI Taxonomy" id="13616"/>
    <lineage>
        <taxon>Eukaryota</taxon>
        <taxon>Metazoa</taxon>
        <taxon>Chordata</taxon>
        <taxon>Craniata</taxon>
        <taxon>Vertebrata</taxon>
        <taxon>Euteleostomi</taxon>
        <taxon>Mammalia</taxon>
        <taxon>Metatheria</taxon>
        <taxon>Didelphimorphia</taxon>
        <taxon>Didelphidae</taxon>
        <taxon>Monodelphis</taxon>
    </lineage>
</organism>
<comment type="subcellular location">
    <subcellularLocation>
        <location evidence="1">Secreted</location>
    </subcellularLocation>
</comment>
<evidence type="ECO:0000256" key="5">
    <source>
        <dbReference type="ARBA" id="ARBA00022743"/>
    </source>
</evidence>
<dbReference type="Gene3D" id="2.40.128.20">
    <property type="match status" value="1"/>
</dbReference>
<dbReference type="GO" id="GO:0005615">
    <property type="term" value="C:extracellular space"/>
    <property type="evidence" value="ECO:0000318"/>
    <property type="project" value="GO_Central"/>
</dbReference>
<dbReference type="GO" id="GO:0036094">
    <property type="term" value="F:small molecule binding"/>
    <property type="evidence" value="ECO:0007669"/>
    <property type="project" value="InterPro"/>
</dbReference>
<dbReference type="GeneTree" id="ENSGT01050000244868"/>
<name>F7G3L0_MONDO</name>
<dbReference type="PRINTS" id="PR01175">
    <property type="entry name" value="VNEBNERGLAND"/>
</dbReference>
<dbReference type="Ensembl" id="ENSMODT00000040206.2">
    <property type="protein sequence ID" value="ENSMODP00000038606.2"/>
    <property type="gene ID" value="ENSMODG00000025759.2"/>
</dbReference>
<protein>
    <recommendedName>
        <fullName evidence="6">Lipocalin/cytosolic fatty-acid binding domain-containing protein</fullName>
    </recommendedName>
</protein>
<keyword evidence="4" id="KW-0732">Signal</keyword>
<dbReference type="Pfam" id="PF00061">
    <property type="entry name" value="Lipocalin"/>
    <property type="match status" value="1"/>
</dbReference>
<evidence type="ECO:0000256" key="2">
    <source>
        <dbReference type="ARBA" id="ARBA00006889"/>
    </source>
</evidence>
<keyword evidence="3" id="KW-0964">Secreted</keyword>
<reference evidence="7" key="2">
    <citation type="submission" date="2025-08" db="UniProtKB">
        <authorList>
            <consortium name="Ensembl"/>
        </authorList>
    </citation>
    <scope>IDENTIFICATION</scope>
</reference>
<sequence length="221" mass="25471">MFWILKLVSNNDLPKNEYKRSISPVVFSKHTDGNIDVTFTTKKDGKCKEEKIELKKTDDPNKFTADQGKVHVHINKMSEENYWMIICEGKFHGKPTRVAKLMGPNTDIKPEVMTEFQTLIEKERLGHGRMVIPRHEGKQKGILSVPCLGFSSPILNPFYFLSILIDSSSLKLFYTNFLADHIYCLNHCLTWELCGRKNFWQQILVFTCVFVSAEPCTPEHA</sequence>
<dbReference type="InterPro" id="IPR002345">
    <property type="entry name" value="Lipocalin"/>
</dbReference>
<comment type="similarity">
    <text evidence="2">Belongs to the calycin superfamily. Lipocalin family.</text>
</comment>
<dbReference type="HOGENOM" id="CLU_125034_0_0_1"/>
<dbReference type="InParanoid" id="F7G3L0"/>
<dbReference type="PANTHER" id="PTHR11430">
    <property type="entry name" value="LIPOCALIN"/>
    <property type="match status" value="1"/>
</dbReference>